<dbReference type="InterPro" id="IPR011042">
    <property type="entry name" value="6-blade_b-propeller_TolB-like"/>
</dbReference>
<dbReference type="SUPFAM" id="SSF63829">
    <property type="entry name" value="Calcium-dependent phosphotriesterase"/>
    <property type="match status" value="1"/>
</dbReference>
<dbReference type="Proteomes" id="UP000199019">
    <property type="component" value="Unassembled WGS sequence"/>
</dbReference>
<gene>
    <name evidence="2" type="ORF">SAMN05216199_2023</name>
</gene>
<dbReference type="AlphaFoldDB" id="A0A1H9UN16"/>
<dbReference type="Gene3D" id="2.120.10.30">
    <property type="entry name" value="TolB, C-terminal domain"/>
    <property type="match status" value="1"/>
</dbReference>
<evidence type="ECO:0008006" key="4">
    <source>
        <dbReference type="Google" id="ProtNLM"/>
    </source>
</evidence>
<evidence type="ECO:0000313" key="3">
    <source>
        <dbReference type="Proteomes" id="UP000199019"/>
    </source>
</evidence>
<name>A0A1H9UN16_9MICO</name>
<organism evidence="2 3">
    <name type="scientific">Pedococcus cremeus</name>
    <dbReference type="NCBI Taxonomy" id="587636"/>
    <lineage>
        <taxon>Bacteria</taxon>
        <taxon>Bacillati</taxon>
        <taxon>Actinomycetota</taxon>
        <taxon>Actinomycetes</taxon>
        <taxon>Micrococcales</taxon>
        <taxon>Intrasporangiaceae</taxon>
        <taxon>Pedococcus</taxon>
    </lineage>
</organism>
<feature type="chain" id="PRO_5011743833" description="SMP-30/Gluconolactonase/LRE-like region domain-containing protein" evidence="1">
    <location>
        <begin position="31"/>
        <end position="304"/>
    </location>
</feature>
<keyword evidence="1" id="KW-0732">Signal</keyword>
<dbReference type="RefSeq" id="WP_091757755.1">
    <property type="nucleotide sequence ID" value="NZ_FOHB01000003.1"/>
</dbReference>
<evidence type="ECO:0000256" key="1">
    <source>
        <dbReference type="SAM" id="SignalP"/>
    </source>
</evidence>
<protein>
    <recommendedName>
        <fullName evidence="4">SMP-30/Gluconolactonase/LRE-like region domain-containing protein</fullName>
    </recommendedName>
</protein>
<accession>A0A1H9UN16</accession>
<feature type="signal peptide" evidence="1">
    <location>
        <begin position="1"/>
        <end position="30"/>
    </location>
</feature>
<proteinExistence type="predicted"/>
<keyword evidence="3" id="KW-1185">Reference proteome</keyword>
<reference evidence="3" key="1">
    <citation type="submission" date="2016-10" db="EMBL/GenBank/DDBJ databases">
        <authorList>
            <person name="Varghese N."/>
            <person name="Submissions S."/>
        </authorList>
    </citation>
    <scope>NUCLEOTIDE SEQUENCE [LARGE SCALE GENOMIC DNA]</scope>
    <source>
        <strain evidence="3">CGMCC 1.6963</strain>
    </source>
</reference>
<dbReference type="STRING" id="587636.SAMN05216199_2023"/>
<sequence length="304" mass="30579">MSWFRRGAAVLVASAAALATALVSPGAADAALTGGPHADGTVVATFPAGSFPESLALVGGVPYVSLGFAGQVVRVTHGAATTVTTVDVGDTSLLTGVAVVGDRLYVARASFGGDQGELYSAPLTGGAPSLEATFDGSFPNGLALHDGLLYVSESLGGSVYTFDPASRQVQPWCQNAALAGGKDFGINGITFRRGTLYGVVAATGEIVTIAGGPGGCTVTPVVRSQQLVTGDGIAFGPDGLLYVAVNQTNKLVSVDLATGSVSTIAGRSEGLSYPTQMAFIRGALYLTNGAFSSGTPRLLRFPLD</sequence>
<dbReference type="EMBL" id="FOHB01000003">
    <property type="protein sequence ID" value="SES10910.1"/>
    <property type="molecule type" value="Genomic_DNA"/>
</dbReference>
<dbReference type="OrthoDB" id="9768084at2"/>
<evidence type="ECO:0000313" key="2">
    <source>
        <dbReference type="EMBL" id="SES10910.1"/>
    </source>
</evidence>